<dbReference type="InterPro" id="IPR011010">
    <property type="entry name" value="DNA_brk_join_enz"/>
</dbReference>
<dbReference type="Proteomes" id="UP000182060">
    <property type="component" value="Chromosome"/>
</dbReference>
<gene>
    <name evidence="3" type="ORF">AOC25_04810</name>
</gene>
<evidence type="ECO:0008006" key="5">
    <source>
        <dbReference type="Google" id="ProtNLM"/>
    </source>
</evidence>
<dbReference type="SUPFAM" id="SSF56349">
    <property type="entry name" value="DNA breaking-rejoining enzymes"/>
    <property type="match status" value="1"/>
</dbReference>
<dbReference type="GO" id="GO:0015074">
    <property type="term" value="P:DNA integration"/>
    <property type="evidence" value="ECO:0007669"/>
    <property type="project" value="InterPro"/>
</dbReference>
<organism evidence="3 4">
    <name type="scientific">Polynucleobacter asymbioticus</name>
    <dbReference type="NCBI Taxonomy" id="576611"/>
    <lineage>
        <taxon>Bacteria</taxon>
        <taxon>Pseudomonadati</taxon>
        <taxon>Pseudomonadota</taxon>
        <taxon>Betaproteobacteria</taxon>
        <taxon>Burkholderiales</taxon>
        <taxon>Burkholderiaceae</taxon>
        <taxon>Polynucleobacter</taxon>
    </lineage>
</organism>
<name>A0AAC9IUR1_9BURK</name>
<proteinExistence type="predicted"/>
<evidence type="ECO:0000313" key="3">
    <source>
        <dbReference type="EMBL" id="APC00990.1"/>
    </source>
</evidence>
<evidence type="ECO:0000256" key="1">
    <source>
        <dbReference type="ARBA" id="ARBA00023172"/>
    </source>
</evidence>
<dbReference type="AlphaFoldDB" id="A0AAC9IUR1"/>
<evidence type="ECO:0000313" key="4">
    <source>
        <dbReference type="Proteomes" id="UP000182060"/>
    </source>
</evidence>
<feature type="compositionally biased region" description="Acidic residues" evidence="2">
    <location>
        <begin position="343"/>
        <end position="358"/>
    </location>
</feature>
<dbReference type="GO" id="GO:0003677">
    <property type="term" value="F:DNA binding"/>
    <property type="evidence" value="ECO:0007669"/>
    <property type="project" value="InterPro"/>
</dbReference>
<keyword evidence="1" id="KW-0233">DNA recombination</keyword>
<dbReference type="EMBL" id="CP015017">
    <property type="protein sequence ID" value="APC00990.1"/>
    <property type="molecule type" value="Genomic_DNA"/>
</dbReference>
<dbReference type="InterPro" id="IPR013762">
    <property type="entry name" value="Integrase-like_cat_sf"/>
</dbReference>
<accession>A0AAC9IUR1</accession>
<evidence type="ECO:0000256" key="2">
    <source>
        <dbReference type="SAM" id="MobiDB-lite"/>
    </source>
</evidence>
<dbReference type="RefSeq" id="WP_071539098.1">
    <property type="nucleotide sequence ID" value="NZ_CP015016.1"/>
</dbReference>
<sequence length="1131" mass="127443">MARVQISDLDPDIWVGWSHLEKSYPKLSDKAHAEQSINLSDLSVDTLKILYQVQQKNTQILKCKPETLKLDKSAIRAILLEVKHSAKTGSGFKVRRRFLEVIEAGNALGRFDIPIPYVPAPLPPMPPSPFTHDNMKKMAKISPLLEAFNQSLKETRCTVSSQAWWGQVLLSAMLNGALVDSVFLMELVKSLVEGKYDPQLRWVSLYPVKGKNPPKHPVLRRWFIDPVTRLLLASSINQQKLVMPELKRVSDGQNVFSLISAYARHHEFSDKLPGGIKALLDGVKARLHLHMPPWLVQYASDRLVSTSLPEHVWDRLIHPPAKYVSSLTSRETPALAGPVSLAEDSDDEGQDELEEGEYEQSNVPIEQDEALPAQLRELGGILNSKMDDPQKRVKAWLVTNKDELLPSVRILGLWAAEYLLAKGHGRRVKRPRTTYQMVNCIAGRLVGQLGRLDLTRLGDEEAYLEVYQVALEDTPSNGVRRIVGRALKSLHRYLESKHGVLPLSDHDIFRVSGRSNAAVDANLISMDSFFQIFNHIEKEIRKIYGDPEGNNPKVKALVQQLQVALSLGFFCGLRRSEVLGLQIQDLDFIEGVTITQETPPEFWIEICKNGLRELKSRSANRLLPVFALMPANVLVDVRTLWVNRRNQISARNKVLNPDTHDSLKAITGAEPLFNLFVKDGKVNDKDPNLERLTKGLKHLNDDEGLRFHHLRHSFANWLSVMFWLGEQGKGVFLPEWFLPTEHDSRRLMISASVRQSLLGSAPTNTRSMLQISSLMGHAGLDITMGSYIHLADFILGRMAYRLTPQFDIAVLEALSGYSISYLYEIERKLSVATPPQIRPGVYLDSICDRLLLDGKNIAPVKKKHTVKFAKSSAVTPPKGITARTLQVLEILNFIEFAKTVPLPKNEDSVLYPLKLASERYGYPLDDLTLWVQQLKSLPQGVLRSKGVPLAKPRANRLVADLVIKPEQECIAMATCELLKKVYQGEMPELGKKLACQKRVHELLSDYLELWVIGTHLSIETDSLPKAKRWLWFLRELKIGEAIDITHTPSIGKDFPSAKRQRQYWKDQLEIGQIKEAEPKVSDSTRGRIRVDLDLTQISKKKGVPQHEGSTAMFGVRAALSLLALVQCTFLD</sequence>
<reference evidence="3" key="1">
    <citation type="journal article" date="2017" name="Appl. Environ. Microbiol.">
        <title>Microdiversification of a pelagic Polynucleobacter species is mainly driven by acquisition of genomic islands from a partially interspecific gene pool.</title>
        <authorList>
            <person name="Hoetzinger M."/>
            <person name="Hahn M.W."/>
            <person name="Jezberova J."/>
            <person name="Schmidt J."/>
            <person name="Koll U."/>
        </authorList>
    </citation>
    <scope>NUCLEOTIDE SEQUENCE</scope>
    <source>
        <strain evidence="3">MWH-RechtKol4</strain>
    </source>
</reference>
<dbReference type="GO" id="GO:0006310">
    <property type="term" value="P:DNA recombination"/>
    <property type="evidence" value="ECO:0007669"/>
    <property type="project" value="UniProtKB-KW"/>
</dbReference>
<protein>
    <recommendedName>
        <fullName evidence="5">Tyr recombinase domain-containing protein</fullName>
    </recommendedName>
</protein>
<dbReference type="Gene3D" id="1.10.443.10">
    <property type="entry name" value="Intergrase catalytic core"/>
    <property type="match status" value="1"/>
</dbReference>
<feature type="region of interest" description="Disordered" evidence="2">
    <location>
        <begin position="334"/>
        <end position="366"/>
    </location>
</feature>